<evidence type="ECO:0000256" key="1">
    <source>
        <dbReference type="SAM" id="MobiDB-lite"/>
    </source>
</evidence>
<gene>
    <name evidence="3" type="primary">LOC117571143</name>
</gene>
<proteinExistence type="predicted"/>
<keyword evidence="2" id="KW-1185">Reference proteome</keyword>
<organism evidence="2 3">
    <name type="scientific">Drosophila albomicans</name>
    <name type="common">Fruit fly</name>
    <dbReference type="NCBI Taxonomy" id="7291"/>
    <lineage>
        <taxon>Eukaryota</taxon>
        <taxon>Metazoa</taxon>
        <taxon>Ecdysozoa</taxon>
        <taxon>Arthropoda</taxon>
        <taxon>Hexapoda</taxon>
        <taxon>Insecta</taxon>
        <taxon>Pterygota</taxon>
        <taxon>Neoptera</taxon>
        <taxon>Endopterygota</taxon>
        <taxon>Diptera</taxon>
        <taxon>Brachycera</taxon>
        <taxon>Muscomorpha</taxon>
        <taxon>Ephydroidea</taxon>
        <taxon>Drosophilidae</taxon>
        <taxon>Drosophila</taxon>
    </lineage>
</organism>
<feature type="region of interest" description="Disordered" evidence="1">
    <location>
        <begin position="1"/>
        <end position="29"/>
    </location>
</feature>
<dbReference type="Proteomes" id="UP000515160">
    <property type="component" value="Chromosome 3"/>
</dbReference>
<dbReference type="AlphaFoldDB" id="A0A6P8WZ32"/>
<reference evidence="3" key="1">
    <citation type="submission" date="2025-08" db="UniProtKB">
        <authorList>
            <consortium name="RefSeq"/>
        </authorList>
    </citation>
    <scope>IDENTIFICATION</scope>
    <source>
        <strain evidence="3">15112-1751.03</strain>
        <tissue evidence="3">Whole Adult</tissue>
    </source>
</reference>
<feature type="region of interest" description="Disordered" evidence="1">
    <location>
        <begin position="65"/>
        <end position="130"/>
    </location>
</feature>
<evidence type="ECO:0000313" key="3">
    <source>
        <dbReference type="RefSeq" id="XP_034109036.1"/>
    </source>
</evidence>
<keyword evidence="3" id="KW-0477">Merozoite</keyword>
<dbReference type="RefSeq" id="XP_034109036.1">
    <property type="nucleotide sequence ID" value="XM_034253145.2"/>
</dbReference>
<sequence length="130" mass="15146">MSKEGSGSCGCPNPSCRPPQTQRPTCRPPPTLFSRLNCTACNRLFFFIVGAGVAIYYDKLKEAARKAEEEANKDPKQKEKERKEKEKQEKAEKDRKEKERKEQEKKDKERKAKEQKEKEKKEKEEKAAKK</sequence>
<name>A0A6P8WZ32_DROAB</name>
<protein>
    <submittedName>
        <fullName evidence="3">Merozoite surface protein 9</fullName>
    </submittedName>
</protein>
<dbReference type="GeneID" id="117571143"/>
<accession>A0A6P8WZ32</accession>
<evidence type="ECO:0000313" key="2">
    <source>
        <dbReference type="Proteomes" id="UP000515160"/>
    </source>
</evidence>